<feature type="domain" description="ComEC/Rec2-related protein" evidence="7">
    <location>
        <begin position="246"/>
        <end position="522"/>
    </location>
</feature>
<reference evidence="12" key="2">
    <citation type="submission" date="2016-10" db="EMBL/GenBank/DDBJ databases">
        <authorList>
            <person name="Varghese N."/>
            <person name="Submissions S."/>
        </authorList>
    </citation>
    <scope>NUCLEOTIDE SEQUENCE [LARGE SCALE GENOMIC DNA]</scope>
    <source>
        <strain evidence="12">DSM 25227</strain>
    </source>
</reference>
<dbReference type="PANTHER" id="PTHR30619:SF1">
    <property type="entry name" value="RECOMBINATION PROTEIN 2"/>
    <property type="match status" value="1"/>
</dbReference>
<reference evidence="9 11" key="3">
    <citation type="submission" date="2018-03" db="EMBL/GenBank/DDBJ databases">
        <title>Genomic Encyclopedia of Archaeal and Bacterial Type Strains, Phase II (KMG-II): from individual species to whole genera.</title>
        <authorList>
            <person name="Goeker M."/>
        </authorList>
    </citation>
    <scope>NUCLEOTIDE SEQUENCE [LARGE SCALE GENOMIC DNA]</scope>
    <source>
        <strain evidence="9 11">DSM 25227</strain>
    </source>
</reference>
<evidence type="ECO:0000256" key="5">
    <source>
        <dbReference type="ARBA" id="ARBA00023136"/>
    </source>
</evidence>
<feature type="transmembrane region" description="Helical" evidence="6">
    <location>
        <begin position="305"/>
        <end position="323"/>
    </location>
</feature>
<dbReference type="RefSeq" id="WP_109563986.1">
    <property type="nucleotide sequence ID" value="NZ_QGDJ01000003.1"/>
</dbReference>
<dbReference type="EMBL" id="QGDJ01000003">
    <property type="protein sequence ID" value="PWJ20395.1"/>
    <property type="molecule type" value="Genomic_DNA"/>
</dbReference>
<keyword evidence="3 6" id="KW-0812">Transmembrane</keyword>
<feature type="transmembrane region" description="Helical" evidence="6">
    <location>
        <begin position="406"/>
        <end position="433"/>
    </location>
</feature>
<name>A0A2Y9C760_9RHOB</name>
<evidence type="ECO:0000256" key="4">
    <source>
        <dbReference type="ARBA" id="ARBA00022989"/>
    </source>
</evidence>
<evidence type="ECO:0000259" key="7">
    <source>
        <dbReference type="Pfam" id="PF03772"/>
    </source>
</evidence>
<accession>A0A2Y9C760</accession>
<gene>
    <name evidence="9" type="ORF">BCF38_103212</name>
    <name evidence="10" type="ORF">SAMN05421539_103212</name>
</gene>
<keyword evidence="4 6" id="KW-1133">Transmembrane helix</keyword>
<dbReference type="OrthoDB" id="9790149at2"/>
<sequence length="689" mass="72252">MEDRAAVPGSRAAPLDRLAVAVQALRGRRLPWVAVAWGTGVGLYFALPVEPTGSQVAGASVAALALLTLAWLGRFGAGFLAGLLAVALLGGLAATARTAMVAGPVLDFRYYGAVEGRIVQVDRSSSGATRITLDRVRLDRVAPEDIPRRVRVSLHGGGIAPEPGLRVMTTAHLSAPNGPVEPGGFDFQRHAWFLQLGAIGYGRIPLLEAAPAETGPAILLQQARREIAAGLRERMPGVRGDVAAALTTGDRSGLPEDAVEDLRRANLAHLLAISGLHVGLVVGFVFWAVRGGLALWPRVALRYPIRAWAAAVAIPVAAAYLLLSGATVATQRAFVMALVMLIAILAGRRAVSLRSVAIAALIVLAWRPESLTGPGFQMSFAATAALVLAFRALADRRDAMGGWLRGWRGAILSLFVSSLVAGLATAPIAAIHFNRVAQFGLLANLLAVPLMGTLVMPLLFVGLLLWPLGLEAGPLWLAGQGIAYILRVAEWVGDLPGSVSHVAAPDPWVLPVLGLGMSLFACAQRWGRAVAILPIVGACVGWSLSTRPDLLISGDGRLVGMMTETGRRLSRETGAAFVAEAWLENDGDGAQQAVAAARETPLAGLPTIAALRGKTGLDDALVRCAAGGIWVVTPVRVASEATGCEIFDEARLRETGSIAFSVATGRIETSAERQGLRPWTGAWRRILAQ</sequence>
<reference evidence="10" key="1">
    <citation type="submission" date="2016-10" db="EMBL/GenBank/DDBJ databases">
        <authorList>
            <person name="Cai Z."/>
        </authorList>
    </citation>
    <scope>NUCLEOTIDE SEQUENCE [LARGE SCALE GENOMIC DNA]</scope>
    <source>
        <strain evidence="10">DSM 25227</strain>
    </source>
</reference>
<feature type="domain" description="DUF4131" evidence="8">
    <location>
        <begin position="58"/>
        <end position="195"/>
    </location>
</feature>
<feature type="transmembrane region" description="Helical" evidence="6">
    <location>
        <begin position="329"/>
        <end position="346"/>
    </location>
</feature>
<comment type="subcellular location">
    <subcellularLocation>
        <location evidence="1">Cell membrane</location>
        <topology evidence="1">Multi-pass membrane protein</topology>
    </subcellularLocation>
</comment>
<dbReference type="PANTHER" id="PTHR30619">
    <property type="entry name" value="DNA INTERNALIZATION/COMPETENCE PROTEIN COMEC/REC2"/>
    <property type="match status" value="1"/>
</dbReference>
<feature type="transmembrane region" description="Helical" evidence="6">
    <location>
        <begin position="270"/>
        <end position="293"/>
    </location>
</feature>
<keyword evidence="5 6" id="KW-0472">Membrane</keyword>
<feature type="transmembrane region" description="Helical" evidence="6">
    <location>
        <begin position="30"/>
        <end position="47"/>
    </location>
</feature>
<evidence type="ECO:0000259" key="8">
    <source>
        <dbReference type="Pfam" id="PF13567"/>
    </source>
</evidence>
<organism evidence="10 12">
    <name type="scientific">Jannaschia seohaensis</name>
    <dbReference type="NCBI Taxonomy" id="475081"/>
    <lineage>
        <taxon>Bacteria</taxon>
        <taxon>Pseudomonadati</taxon>
        <taxon>Pseudomonadota</taxon>
        <taxon>Alphaproteobacteria</taxon>
        <taxon>Rhodobacterales</taxon>
        <taxon>Roseobacteraceae</taxon>
        <taxon>Jannaschia</taxon>
    </lineage>
</organism>
<evidence type="ECO:0000256" key="3">
    <source>
        <dbReference type="ARBA" id="ARBA00022692"/>
    </source>
</evidence>
<feature type="transmembrane region" description="Helical" evidence="6">
    <location>
        <begin position="374"/>
        <end position="394"/>
    </location>
</feature>
<evidence type="ECO:0000313" key="9">
    <source>
        <dbReference type="EMBL" id="PWJ20395.1"/>
    </source>
</evidence>
<dbReference type="Proteomes" id="UP000251571">
    <property type="component" value="Unassembled WGS sequence"/>
</dbReference>
<dbReference type="InterPro" id="IPR025405">
    <property type="entry name" value="DUF4131"/>
</dbReference>
<evidence type="ECO:0000313" key="11">
    <source>
        <dbReference type="Proteomes" id="UP000245839"/>
    </source>
</evidence>
<dbReference type="Proteomes" id="UP000245839">
    <property type="component" value="Unassembled WGS sequence"/>
</dbReference>
<dbReference type="Pfam" id="PF13567">
    <property type="entry name" value="DUF4131"/>
    <property type="match status" value="1"/>
</dbReference>
<dbReference type="InterPro" id="IPR004477">
    <property type="entry name" value="ComEC_N"/>
</dbReference>
<evidence type="ECO:0000256" key="2">
    <source>
        <dbReference type="ARBA" id="ARBA00022475"/>
    </source>
</evidence>
<evidence type="ECO:0000313" key="12">
    <source>
        <dbReference type="Proteomes" id="UP000251571"/>
    </source>
</evidence>
<evidence type="ECO:0000256" key="1">
    <source>
        <dbReference type="ARBA" id="ARBA00004651"/>
    </source>
</evidence>
<dbReference type="InterPro" id="IPR052159">
    <property type="entry name" value="Competence_DNA_uptake"/>
</dbReference>
<keyword evidence="2" id="KW-1003">Cell membrane</keyword>
<feature type="transmembrane region" description="Helical" evidence="6">
    <location>
        <begin position="79"/>
        <end position="100"/>
    </location>
</feature>
<keyword evidence="11" id="KW-1185">Reference proteome</keyword>
<protein>
    <submittedName>
        <fullName evidence="10">Competence protein ComEC</fullName>
    </submittedName>
</protein>
<dbReference type="GO" id="GO:0005886">
    <property type="term" value="C:plasma membrane"/>
    <property type="evidence" value="ECO:0007669"/>
    <property type="project" value="UniProtKB-SubCell"/>
</dbReference>
<evidence type="ECO:0000256" key="6">
    <source>
        <dbReference type="SAM" id="Phobius"/>
    </source>
</evidence>
<proteinExistence type="predicted"/>
<dbReference type="NCBIfam" id="TIGR00360">
    <property type="entry name" value="ComEC_N-term"/>
    <property type="match status" value="1"/>
</dbReference>
<dbReference type="AlphaFoldDB" id="A0A2Y9C760"/>
<dbReference type="Pfam" id="PF03772">
    <property type="entry name" value="Competence"/>
    <property type="match status" value="1"/>
</dbReference>
<evidence type="ECO:0000313" key="10">
    <source>
        <dbReference type="EMBL" id="SSA44463.1"/>
    </source>
</evidence>
<dbReference type="EMBL" id="UETC01000003">
    <property type="protein sequence ID" value="SSA44463.1"/>
    <property type="molecule type" value="Genomic_DNA"/>
</dbReference>
<feature type="transmembrane region" description="Helical" evidence="6">
    <location>
        <begin position="439"/>
        <end position="466"/>
    </location>
</feature>